<sequence>MPLSNIPRRRAVRAALVLPAAAGLLGGCSDGTRPEGTSAKGSPSADASVALRRRAARDSAALLARYDATLAAHPDLGTRLRPLRAEVAGHAEAFATTGRAASPSAAPSSSQPSLSASPSAPPSVPARAGDALSALAAAERTLADARAAALLDAPPELARLLASVAACGAGHVLLLKEH</sequence>
<evidence type="ECO:0000256" key="1">
    <source>
        <dbReference type="SAM" id="MobiDB-lite"/>
    </source>
</evidence>
<feature type="region of interest" description="Disordered" evidence="1">
    <location>
        <begin position="26"/>
        <end position="48"/>
    </location>
</feature>
<dbReference type="OrthoDB" id="4338952at2"/>
<organism evidence="2 3">
    <name type="scientific">Actinacidiphila glaucinigra</name>
    <dbReference type="NCBI Taxonomy" id="235986"/>
    <lineage>
        <taxon>Bacteria</taxon>
        <taxon>Bacillati</taxon>
        <taxon>Actinomycetota</taxon>
        <taxon>Actinomycetes</taxon>
        <taxon>Kitasatosporales</taxon>
        <taxon>Streptomycetaceae</taxon>
        <taxon>Actinacidiphila</taxon>
    </lineage>
</organism>
<gene>
    <name evidence="2" type="ORF">SAMN05216252_1387</name>
</gene>
<feature type="region of interest" description="Disordered" evidence="1">
    <location>
        <begin position="94"/>
        <end position="127"/>
    </location>
</feature>
<protein>
    <recommendedName>
        <fullName evidence="4">Lipoprotein</fullName>
    </recommendedName>
</protein>
<dbReference type="EMBL" id="FZOF01000038">
    <property type="protein sequence ID" value="SNT54740.1"/>
    <property type="molecule type" value="Genomic_DNA"/>
</dbReference>
<reference evidence="2 3" key="1">
    <citation type="submission" date="2017-06" db="EMBL/GenBank/DDBJ databases">
        <authorList>
            <person name="Kim H.J."/>
            <person name="Triplett B.A."/>
        </authorList>
    </citation>
    <scope>NUCLEOTIDE SEQUENCE [LARGE SCALE GENOMIC DNA]</scope>
    <source>
        <strain evidence="2 3">CGMCC 4.1858</strain>
    </source>
</reference>
<proteinExistence type="predicted"/>
<name>A0A239NIY3_9ACTN</name>
<feature type="compositionally biased region" description="Low complexity" evidence="1">
    <location>
        <begin position="100"/>
        <end position="118"/>
    </location>
</feature>
<accession>A0A239NIY3</accession>
<evidence type="ECO:0000313" key="2">
    <source>
        <dbReference type="EMBL" id="SNT54740.1"/>
    </source>
</evidence>
<dbReference type="Proteomes" id="UP000198280">
    <property type="component" value="Unassembled WGS sequence"/>
</dbReference>
<evidence type="ECO:0008006" key="4">
    <source>
        <dbReference type="Google" id="ProtNLM"/>
    </source>
</evidence>
<dbReference type="AlphaFoldDB" id="A0A239NIY3"/>
<evidence type="ECO:0000313" key="3">
    <source>
        <dbReference type="Proteomes" id="UP000198280"/>
    </source>
</evidence>
<keyword evidence="3" id="KW-1185">Reference proteome</keyword>